<dbReference type="Proteomes" id="UP000236318">
    <property type="component" value="Unassembled WGS sequence"/>
</dbReference>
<comment type="caution">
    <text evidence="1">The sequence shown here is derived from an EMBL/GenBank/DDBJ whole genome shotgun (WGS) entry which is preliminary data.</text>
</comment>
<proteinExistence type="predicted"/>
<name>A0A2K4Y704_9MYCO</name>
<keyword evidence="2" id="KW-1185">Reference proteome</keyword>
<evidence type="ECO:0000313" key="2">
    <source>
        <dbReference type="Proteomes" id="UP000236318"/>
    </source>
</evidence>
<accession>A0A2K4Y704</accession>
<gene>
    <name evidence="1" type="ORF">MAAFP003_1236</name>
</gene>
<reference evidence="1" key="1">
    <citation type="submission" date="2018-01" db="EMBL/GenBank/DDBJ databases">
        <authorList>
            <consortium name="Urmite Genomes"/>
        </authorList>
    </citation>
    <scope>NUCLEOTIDE SEQUENCE [LARGE SCALE GENOMIC DNA]</scope>
    <source>
        <strain evidence="1">AFP003</strain>
    </source>
</reference>
<organism evidence="1 2">
    <name type="scientific">Mycobacterium ahvazicum</name>
    <dbReference type="NCBI Taxonomy" id="1964395"/>
    <lineage>
        <taxon>Bacteria</taxon>
        <taxon>Bacillati</taxon>
        <taxon>Actinomycetota</taxon>
        <taxon>Actinomycetes</taxon>
        <taxon>Mycobacteriales</taxon>
        <taxon>Mycobacteriaceae</taxon>
        <taxon>Mycobacterium</taxon>
        <taxon>Mycobacterium simiae complex</taxon>
    </lineage>
</organism>
<evidence type="ECO:0000313" key="1">
    <source>
        <dbReference type="EMBL" id="SOX52570.1"/>
    </source>
</evidence>
<sequence>MADQLTEDTLTALSLVTAAHGEKGRHKKLAGQIATDFANENPEDGHTRLVGGLINLCIAFIAEICLAKDITPEEALQDVAELVVEMGSEDE</sequence>
<protein>
    <submittedName>
        <fullName evidence="1">Uncharacterized protein</fullName>
    </submittedName>
</protein>
<dbReference type="AlphaFoldDB" id="A0A2K4Y704"/>
<dbReference type="EMBL" id="FXEG02000002">
    <property type="protein sequence ID" value="SOX52570.1"/>
    <property type="molecule type" value="Genomic_DNA"/>
</dbReference>
<dbReference type="RefSeq" id="WP_096285322.1">
    <property type="nucleotide sequence ID" value="NZ_FXEG02000002.1"/>
</dbReference>